<reference evidence="1" key="1">
    <citation type="submission" date="2022-12" db="EMBL/GenBank/DDBJ databases">
        <title>Phocaeicola acetigenes sp. nov., isolated feces from a healthy human.</title>
        <authorList>
            <person name="Do H."/>
            <person name="Ha Y.B."/>
            <person name="Kim J.-S."/>
            <person name="Suh M.K."/>
            <person name="Kim H.S."/>
            <person name="Lee J.-S."/>
        </authorList>
    </citation>
    <scope>NUCLEOTIDE SEQUENCE</scope>
    <source>
        <strain evidence="1">KGMB11183</strain>
    </source>
</reference>
<evidence type="ECO:0000313" key="1">
    <source>
        <dbReference type="EMBL" id="MCZ8372442.1"/>
    </source>
</evidence>
<dbReference type="Pfam" id="PF14053">
    <property type="entry name" value="DUF4248"/>
    <property type="match status" value="1"/>
</dbReference>
<proteinExistence type="predicted"/>
<dbReference type="Proteomes" id="UP001141933">
    <property type="component" value="Unassembled WGS sequence"/>
</dbReference>
<dbReference type="RefSeq" id="WP_269877647.1">
    <property type="nucleotide sequence ID" value="NZ_JAPZVM010000004.1"/>
</dbReference>
<name>A0ABT4PHC1_9BACT</name>
<gene>
    <name evidence="1" type="ORF">O6P32_06920</name>
</gene>
<dbReference type="EMBL" id="JAPZVM010000004">
    <property type="protein sequence ID" value="MCZ8372442.1"/>
    <property type="molecule type" value="Genomic_DNA"/>
</dbReference>
<keyword evidence="2" id="KW-1185">Reference proteome</keyword>
<accession>A0ABT4PHC1</accession>
<protein>
    <submittedName>
        <fullName evidence="1">DUF4248 domain-containing protein</fullName>
    </submittedName>
</protein>
<organism evidence="1 2">
    <name type="scientific">Phocaeicola acetigenes</name>
    <dbReference type="NCBI Taxonomy" id="3016083"/>
    <lineage>
        <taxon>Bacteria</taxon>
        <taxon>Pseudomonadati</taxon>
        <taxon>Bacteroidota</taxon>
        <taxon>Bacteroidia</taxon>
        <taxon>Bacteroidales</taxon>
        <taxon>Bacteroidaceae</taxon>
        <taxon>Phocaeicola</taxon>
    </lineage>
</organism>
<comment type="caution">
    <text evidence="1">The sequence shown here is derived from an EMBL/GenBank/DDBJ whole genome shotgun (WGS) entry which is preliminary data.</text>
</comment>
<sequence>MRDTSIPEEKIEKEWEIHPYYRRELAMAYAPQLTPEAAVNRLTRWLKQNKALFKELQDYGYRPNQQMFTSIQVEILFRYLGRP</sequence>
<dbReference type="InterPro" id="IPR025342">
    <property type="entry name" value="DUF4248"/>
</dbReference>
<evidence type="ECO:0000313" key="2">
    <source>
        <dbReference type="Proteomes" id="UP001141933"/>
    </source>
</evidence>